<protein>
    <recommendedName>
        <fullName evidence="3">Mandelate racemase/muconate lactonizing enzyme N-terminal domain-containing protein</fullName>
    </recommendedName>
</protein>
<keyword evidence="2" id="KW-1185">Reference proteome</keyword>
<dbReference type="Proteomes" id="UP000516093">
    <property type="component" value="Chromosome"/>
</dbReference>
<proteinExistence type="predicted"/>
<dbReference type="RefSeq" id="WP_187732762.1">
    <property type="nucleotide sequence ID" value="NZ_CP060784.1"/>
</dbReference>
<dbReference type="KEGG" id="hqi:H9L05_01630"/>
<dbReference type="AlphaFoldDB" id="A0A7H0GW42"/>
<evidence type="ECO:0000313" key="2">
    <source>
        <dbReference type="Proteomes" id="UP000516093"/>
    </source>
</evidence>
<dbReference type="InterPro" id="IPR029017">
    <property type="entry name" value="Enolase-like_N"/>
</dbReference>
<organism evidence="1 2">
    <name type="scientific">Hymenobacter qilianensis</name>
    <dbReference type="NCBI Taxonomy" id="1385715"/>
    <lineage>
        <taxon>Bacteria</taxon>
        <taxon>Pseudomonadati</taxon>
        <taxon>Bacteroidota</taxon>
        <taxon>Cytophagia</taxon>
        <taxon>Cytophagales</taxon>
        <taxon>Hymenobacteraceae</taxon>
        <taxon>Hymenobacter</taxon>
    </lineage>
</organism>
<evidence type="ECO:0000313" key="1">
    <source>
        <dbReference type="EMBL" id="QNP52508.1"/>
    </source>
</evidence>
<sequence>MLWTIETRELQLRYTWKISRNASTAKTNLLVRVQQEAGGAVGWGEAAPNVRYGESPEGLQAEFEQLVAKGLAYVTSLDELTEFLEQHSVAHALSFALESAYVHWQAAHTGQSVAAVLGLPEPAASLLTALTLPIMPPATWQSLLGSRIWGGFLSLK</sequence>
<accession>A0A7H0GW42</accession>
<dbReference type="SUPFAM" id="SSF54826">
    <property type="entry name" value="Enolase N-terminal domain-like"/>
    <property type="match status" value="1"/>
</dbReference>
<gene>
    <name evidence="1" type="ORF">H9L05_01630</name>
</gene>
<name>A0A7H0GW42_9BACT</name>
<reference evidence="1 2" key="1">
    <citation type="submission" date="2020-08" db="EMBL/GenBank/DDBJ databases">
        <title>Genome sequence of Hymenobacter qilianensis JCM 19763T.</title>
        <authorList>
            <person name="Hyun D.-W."/>
            <person name="Bae J.-W."/>
        </authorList>
    </citation>
    <scope>NUCLEOTIDE SEQUENCE [LARGE SCALE GENOMIC DNA]</scope>
    <source>
        <strain evidence="1 2">JCM 19763</strain>
    </source>
</reference>
<dbReference type="EMBL" id="CP060784">
    <property type="protein sequence ID" value="QNP52508.1"/>
    <property type="molecule type" value="Genomic_DNA"/>
</dbReference>
<evidence type="ECO:0008006" key="3">
    <source>
        <dbReference type="Google" id="ProtNLM"/>
    </source>
</evidence>
<dbReference type="Gene3D" id="3.30.390.10">
    <property type="entry name" value="Enolase-like, N-terminal domain"/>
    <property type="match status" value="1"/>
</dbReference>